<keyword evidence="2" id="KW-1185">Reference proteome</keyword>
<dbReference type="EMBL" id="LLXI01000675">
    <property type="protein sequence ID" value="PKY48831.1"/>
    <property type="molecule type" value="Genomic_DNA"/>
</dbReference>
<name>A0A2I1GQA8_9GLOM</name>
<dbReference type="VEuPathDB" id="FungiDB:RhiirFUN_012104"/>
<dbReference type="InterPro" id="IPR036300">
    <property type="entry name" value="MIR_dom_sf"/>
</dbReference>
<dbReference type="SUPFAM" id="SSF82109">
    <property type="entry name" value="MIR domain"/>
    <property type="match status" value="1"/>
</dbReference>
<reference evidence="1 2" key="1">
    <citation type="submission" date="2015-10" db="EMBL/GenBank/DDBJ databases">
        <title>Genome analyses suggest a sexual origin of heterokaryosis in a supposedly ancient asexual fungus.</title>
        <authorList>
            <person name="Ropars J."/>
            <person name="Sedzielewska K."/>
            <person name="Noel J."/>
            <person name="Charron P."/>
            <person name="Farinelli L."/>
            <person name="Marton T."/>
            <person name="Kruger M."/>
            <person name="Pelin A."/>
            <person name="Brachmann A."/>
            <person name="Corradi N."/>
        </authorList>
    </citation>
    <scope>NUCLEOTIDE SEQUENCE [LARGE SCALE GENOMIC DNA]</scope>
    <source>
        <strain evidence="1 2">A4</strain>
    </source>
</reference>
<dbReference type="Gene3D" id="2.80.10.50">
    <property type="match status" value="2"/>
</dbReference>
<dbReference type="Proteomes" id="UP000234323">
    <property type="component" value="Unassembled WGS sequence"/>
</dbReference>
<evidence type="ECO:0008006" key="3">
    <source>
        <dbReference type="Google" id="ProtNLM"/>
    </source>
</evidence>
<comment type="caution">
    <text evidence="1">The sequence shown here is derived from an EMBL/GenBank/DDBJ whole genome shotgun (WGS) entry which is preliminary data.</text>
</comment>
<organism evidence="1 2">
    <name type="scientific">Rhizophagus irregularis</name>
    <dbReference type="NCBI Taxonomy" id="588596"/>
    <lineage>
        <taxon>Eukaryota</taxon>
        <taxon>Fungi</taxon>
        <taxon>Fungi incertae sedis</taxon>
        <taxon>Mucoromycota</taxon>
        <taxon>Glomeromycotina</taxon>
        <taxon>Glomeromycetes</taxon>
        <taxon>Glomerales</taxon>
        <taxon>Glomeraceae</taxon>
        <taxon>Rhizophagus</taxon>
    </lineage>
</organism>
<dbReference type="AlphaFoldDB" id="A0A2I1GQA8"/>
<sequence length="215" mass="24513">MNDLVKEFAKIIADESNLIRNNSIVALKHDVATGKYLSSIDNLCYTTGSKNQLAFAGSPEPDLNALWEIKFSEKLPMYNKTSINLRHIKSGSAFAGSPERDLNALWKITFKEKFPMYNKTSIKLRHIKSGNVLGLCNFYKDGFFYHKSPITEHTEVCCNGNENSWNIAKSFCNYQNSFLRSHDVQFTIGNDTFQEIVGHNEIIEGNDEWCIELIK</sequence>
<protein>
    <recommendedName>
        <fullName evidence="3">MIR domain-containing protein</fullName>
    </recommendedName>
</protein>
<gene>
    <name evidence="1" type="ORF">RhiirA4_464534</name>
</gene>
<proteinExistence type="predicted"/>
<dbReference type="VEuPathDB" id="FungiDB:FUN_014924"/>
<evidence type="ECO:0000313" key="1">
    <source>
        <dbReference type="EMBL" id="PKY48831.1"/>
    </source>
</evidence>
<evidence type="ECO:0000313" key="2">
    <source>
        <dbReference type="Proteomes" id="UP000234323"/>
    </source>
</evidence>
<accession>A0A2I1GQA8</accession>